<dbReference type="EMBL" id="JAENHK010000010">
    <property type="protein sequence ID" value="MBK1896396.1"/>
    <property type="molecule type" value="Genomic_DNA"/>
</dbReference>
<evidence type="ECO:0000256" key="4">
    <source>
        <dbReference type="ARBA" id="ARBA00005072"/>
    </source>
</evidence>
<dbReference type="InterPro" id="IPR036038">
    <property type="entry name" value="Aminotransferase-like"/>
</dbReference>
<keyword evidence="13" id="KW-0808">Transferase</keyword>
<evidence type="ECO:0000313" key="13">
    <source>
        <dbReference type="EMBL" id="MBK1896396.1"/>
    </source>
</evidence>
<evidence type="ECO:0000256" key="2">
    <source>
        <dbReference type="ARBA" id="ARBA00004824"/>
    </source>
</evidence>
<dbReference type="InterPro" id="IPR043132">
    <property type="entry name" value="BCAT-like_C"/>
</dbReference>
<accession>A0ABS1FVE6</accession>
<proteinExistence type="inferred from homology"/>
<evidence type="ECO:0000256" key="10">
    <source>
        <dbReference type="ARBA" id="ARBA00049229"/>
    </source>
</evidence>
<organism evidence="13 14">
    <name type="scientific">Chryseobacterium paridis</name>
    <dbReference type="NCBI Taxonomy" id="2800328"/>
    <lineage>
        <taxon>Bacteria</taxon>
        <taxon>Pseudomonadati</taxon>
        <taxon>Bacteroidota</taxon>
        <taxon>Flavobacteriia</taxon>
        <taxon>Flavobacteriales</taxon>
        <taxon>Weeksellaceae</taxon>
        <taxon>Chryseobacterium group</taxon>
        <taxon>Chryseobacterium</taxon>
    </lineage>
</organism>
<comment type="pathway">
    <text evidence="3">Amino-acid biosynthesis; L-valine biosynthesis; L-valine from pyruvate: step 4/4.</text>
</comment>
<dbReference type="SUPFAM" id="SSF56752">
    <property type="entry name" value="D-aminoacid aminotransferase-like PLP-dependent enzymes"/>
    <property type="match status" value="1"/>
</dbReference>
<name>A0ABS1FVE6_9FLAO</name>
<keyword evidence="7 12" id="KW-0663">Pyridoxal phosphate</keyword>
<comment type="pathway">
    <text evidence="2">Amino-acid biosynthesis; L-isoleucine biosynthesis; L-isoleucine from 2-oxobutanoate: step 4/4.</text>
</comment>
<comment type="pathway">
    <text evidence="4">Amino-acid biosynthesis; L-leucine biosynthesis; L-leucine from 3-methyl-2-oxobutanoate: step 4/4.</text>
</comment>
<keyword evidence="13" id="KW-0032">Aminotransferase</keyword>
<dbReference type="Proteomes" id="UP000628669">
    <property type="component" value="Unassembled WGS sequence"/>
</dbReference>
<dbReference type="InterPro" id="IPR018300">
    <property type="entry name" value="Aminotrans_IV_CS"/>
</dbReference>
<keyword evidence="14" id="KW-1185">Reference proteome</keyword>
<dbReference type="InterPro" id="IPR043131">
    <property type="entry name" value="BCAT-like_N"/>
</dbReference>
<comment type="catalytic activity">
    <reaction evidence="10">
        <text>L-leucine + 2-oxoglutarate = 4-methyl-2-oxopentanoate + L-glutamate</text>
        <dbReference type="Rhea" id="RHEA:18321"/>
        <dbReference type="ChEBI" id="CHEBI:16810"/>
        <dbReference type="ChEBI" id="CHEBI:17865"/>
        <dbReference type="ChEBI" id="CHEBI:29985"/>
        <dbReference type="ChEBI" id="CHEBI:57427"/>
        <dbReference type="EC" id="2.6.1.42"/>
    </reaction>
</comment>
<evidence type="ECO:0000256" key="11">
    <source>
        <dbReference type="RuleBase" id="RU004106"/>
    </source>
</evidence>
<reference evidence="14" key="1">
    <citation type="submission" date="2021-01" db="EMBL/GenBank/DDBJ databases">
        <title>Genome public.</title>
        <authorList>
            <person name="Liu C."/>
            <person name="Sun Q."/>
        </authorList>
    </citation>
    <scope>NUCLEOTIDE SEQUENCE [LARGE SCALE GENOMIC DNA]</scope>
    <source>
        <strain evidence="14">YIM B02567</strain>
    </source>
</reference>
<comment type="similarity">
    <text evidence="5 11">Belongs to the class-IV pyridoxal-phosphate-dependent aminotransferase family.</text>
</comment>
<dbReference type="EC" id="2.6.1.42" evidence="6"/>
<gene>
    <name evidence="13" type="ORF">JHL15_11570</name>
</gene>
<evidence type="ECO:0000256" key="9">
    <source>
        <dbReference type="ARBA" id="ARBA00048798"/>
    </source>
</evidence>
<dbReference type="Gene3D" id="3.20.10.10">
    <property type="entry name" value="D-amino Acid Aminotransferase, subunit A, domain 2"/>
    <property type="match status" value="1"/>
</dbReference>
<evidence type="ECO:0000256" key="3">
    <source>
        <dbReference type="ARBA" id="ARBA00004931"/>
    </source>
</evidence>
<dbReference type="InterPro" id="IPR050571">
    <property type="entry name" value="Class-IV_PLP-Dep_Aminotrnsfr"/>
</dbReference>
<dbReference type="RefSeq" id="WP_200245880.1">
    <property type="nucleotide sequence ID" value="NZ_JAENHK010000010.1"/>
</dbReference>
<dbReference type="PANTHER" id="PTHR42743">
    <property type="entry name" value="AMINO-ACID AMINOTRANSFERASE"/>
    <property type="match status" value="1"/>
</dbReference>
<dbReference type="PANTHER" id="PTHR42743:SF11">
    <property type="entry name" value="AMINODEOXYCHORISMATE LYASE"/>
    <property type="match status" value="1"/>
</dbReference>
<evidence type="ECO:0000256" key="6">
    <source>
        <dbReference type="ARBA" id="ARBA00013053"/>
    </source>
</evidence>
<evidence type="ECO:0000256" key="7">
    <source>
        <dbReference type="ARBA" id="ARBA00022898"/>
    </source>
</evidence>
<dbReference type="Pfam" id="PF01063">
    <property type="entry name" value="Aminotran_4"/>
    <property type="match status" value="1"/>
</dbReference>
<comment type="catalytic activity">
    <reaction evidence="9">
        <text>L-isoleucine + 2-oxoglutarate = (S)-3-methyl-2-oxopentanoate + L-glutamate</text>
        <dbReference type="Rhea" id="RHEA:24801"/>
        <dbReference type="ChEBI" id="CHEBI:16810"/>
        <dbReference type="ChEBI" id="CHEBI:29985"/>
        <dbReference type="ChEBI" id="CHEBI:35146"/>
        <dbReference type="ChEBI" id="CHEBI:58045"/>
        <dbReference type="EC" id="2.6.1.42"/>
    </reaction>
</comment>
<evidence type="ECO:0000256" key="5">
    <source>
        <dbReference type="ARBA" id="ARBA00009320"/>
    </source>
</evidence>
<comment type="catalytic activity">
    <reaction evidence="8">
        <text>L-valine + 2-oxoglutarate = 3-methyl-2-oxobutanoate + L-glutamate</text>
        <dbReference type="Rhea" id="RHEA:24813"/>
        <dbReference type="ChEBI" id="CHEBI:11851"/>
        <dbReference type="ChEBI" id="CHEBI:16810"/>
        <dbReference type="ChEBI" id="CHEBI:29985"/>
        <dbReference type="ChEBI" id="CHEBI:57762"/>
        <dbReference type="EC" id="2.6.1.42"/>
    </reaction>
</comment>
<dbReference type="PROSITE" id="PS00770">
    <property type="entry name" value="AA_TRANSFER_CLASS_4"/>
    <property type="match status" value="1"/>
</dbReference>
<sequence length="299" mass="33899">MYYNEKTMLYYDGKFQEASTASTGLYGQSLHYGYAVFEGIKSYKTKNGTKIFKAKEHYDRLKQSAELMMIPFDYSTEEMIDLTYKLLEMNNLGNAYIRPLVICSPNMSLSKGNKSSLVIEAWSWDNGYLSDHARIMTSSFERPNPKAFKIEAKASGHYVNSILASQEAKDKGFDEAMLLDGNGNVAESSGANIFYEKDSKLYTPAKGSILPGITRATMFEICDQLGIYYEEKFFKPEEMEGADAGFFCGTAAEVVALESLNNVPFKLKWENSVSALIQKAYRHLVFEEDYSYLKQELYV</sequence>
<dbReference type="Gene3D" id="3.30.470.10">
    <property type="match status" value="1"/>
</dbReference>
<comment type="caution">
    <text evidence="13">The sequence shown here is derived from an EMBL/GenBank/DDBJ whole genome shotgun (WGS) entry which is preliminary data.</text>
</comment>
<protein>
    <recommendedName>
        <fullName evidence="6">branched-chain-amino-acid transaminase</fullName>
        <ecNumber evidence="6">2.6.1.42</ecNumber>
    </recommendedName>
</protein>
<dbReference type="GO" id="GO:0008483">
    <property type="term" value="F:transaminase activity"/>
    <property type="evidence" value="ECO:0007669"/>
    <property type="project" value="UniProtKB-KW"/>
</dbReference>
<dbReference type="InterPro" id="IPR001544">
    <property type="entry name" value="Aminotrans_IV"/>
</dbReference>
<evidence type="ECO:0000256" key="8">
    <source>
        <dbReference type="ARBA" id="ARBA00048212"/>
    </source>
</evidence>
<evidence type="ECO:0000313" key="14">
    <source>
        <dbReference type="Proteomes" id="UP000628669"/>
    </source>
</evidence>
<evidence type="ECO:0000256" key="1">
    <source>
        <dbReference type="ARBA" id="ARBA00001933"/>
    </source>
</evidence>
<comment type="cofactor">
    <cofactor evidence="1 12">
        <name>pyridoxal 5'-phosphate</name>
        <dbReference type="ChEBI" id="CHEBI:597326"/>
    </cofactor>
</comment>
<evidence type="ECO:0000256" key="12">
    <source>
        <dbReference type="RuleBase" id="RU004516"/>
    </source>
</evidence>